<dbReference type="InterPro" id="IPR014284">
    <property type="entry name" value="RNA_pol_sigma-70_dom"/>
</dbReference>
<gene>
    <name evidence="7" type="ORF">LL252_15115</name>
</gene>
<comment type="caution">
    <text evidence="7">The sequence shown here is derived from an EMBL/GenBank/DDBJ whole genome shotgun (WGS) entry which is preliminary data.</text>
</comment>
<dbReference type="RefSeq" id="WP_228234605.1">
    <property type="nucleotide sequence ID" value="NZ_ARXL01000031.1"/>
</dbReference>
<dbReference type="Pfam" id="PF04542">
    <property type="entry name" value="Sigma70_r2"/>
    <property type="match status" value="1"/>
</dbReference>
<dbReference type="Gene3D" id="1.10.10.10">
    <property type="entry name" value="Winged helix-like DNA-binding domain superfamily/Winged helix DNA-binding domain"/>
    <property type="match status" value="1"/>
</dbReference>
<name>A0A9Q3YNL2_9GAMM</name>
<dbReference type="InterPro" id="IPR013325">
    <property type="entry name" value="RNA_pol_sigma_r2"/>
</dbReference>
<dbReference type="InterPro" id="IPR007627">
    <property type="entry name" value="RNA_pol_sigma70_r2"/>
</dbReference>
<accession>A0A9Q3YNL2</accession>
<dbReference type="SUPFAM" id="SSF88946">
    <property type="entry name" value="Sigma2 domain of RNA polymerase sigma factors"/>
    <property type="match status" value="1"/>
</dbReference>
<dbReference type="GO" id="GO:0003677">
    <property type="term" value="F:DNA binding"/>
    <property type="evidence" value="ECO:0007669"/>
    <property type="project" value="InterPro"/>
</dbReference>
<proteinExistence type="inferred from homology"/>
<dbReference type="InterPro" id="IPR013249">
    <property type="entry name" value="RNA_pol_sigma70_r4_t2"/>
</dbReference>
<dbReference type="PANTHER" id="PTHR43133">
    <property type="entry name" value="RNA POLYMERASE ECF-TYPE SIGMA FACTO"/>
    <property type="match status" value="1"/>
</dbReference>
<keyword evidence="3" id="KW-0731">Sigma factor</keyword>
<evidence type="ECO:0000256" key="1">
    <source>
        <dbReference type="ARBA" id="ARBA00010641"/>
    </source>
</evidence>
<protein>
    <submittedName>
        <fullName evidence="7">Sigma-70 family RNA polymerase sigma factor</fullName>
    </submittedName>
</protein>
<evidence type="ECO:0000256" key="3">
    <source>
        <dbReference type="ARBA" id="ARBA00023082"/>
    </source>
</evidence>
<dbReference type="GO" id="GO:0006352">
    <property type="term" value="P:DNA-templated transcription initiation"/>
    <property type="evidence" value="ECO:0007669"/>
    <property type="project" value="InterPro"/>
</dbReference>
<feature type="domain" description="RNA polymerase sigma factor 70 region 4 type 2" evidence="6">
    <location>
        <begin position="117"/>
        <end position="169"/>
    </location>
</feature>
<evidence type="ECO:0000259" key="5">
    <source>
        <dbReference type="Pfam" id="PF04542"/>
    </source>
</evidence>
<dbReference type="Pfam" id="PF08281">
    <property type="entry name" value="Sigma70_r4_2"/>
    <property type="match status" value="1"/>
</dbReference>
<keyword evidence="8" id="KW-1185">Reference proteome</keyword>
<evidence type="ECO:0000313" key="7">
    <source>
        <dbReference type="EMBL" id="MCC4309902.1"/>
    </source>
</evidence>
<dbReference type="Gene3D" id="1.10.1740.10">
    <property type="match status" value="1"/>
</dbReference>
<dbReference type="SUPFAM" id="SSF88659">
    <property type="entry name" value="Sigma3 and sigma4 domains of RNA polymerase sigma factors"/>
    <property type="match status" value="1"/>
</dbReference>
<evidence type="ECO:0000259" key="6">
    <source>
        <dbReference type="Pfam" id="PF08281"/>
    </source>
</evidence>
<sequence length="174" mass="19814">MAIAEESPGAVEARIDQLYRAHAGWLRGWLRRRLECAHSAEDLTQDTFMRLLTARDRNGLRTLREPRAYLSTVAGRLLVNHYRRLSLERTYREALALLPAEEAPSPEWRLDLLETLQAVDAMLDRLPGAVRTAFLMAQLEGLPYATIAGHLGVSERTVKRYMARALEECILVME</sequence>
<evidence type="ECO:0000256" key="2">
    <source>
        <dbReference type="ARBA" id="ARBA00023015"/>
    </source>
</evidence>
<dbReference type="GO" id="GO:0016987">
    <property type="term" value="F:sigma factor activity"/>
    <property type="evidence" value="ECO:0007669"/>
    <property type="project" value="UniProtKB-KW"/>
</dbReference>
<dbReference type="InterPro" id="IPR039425">
    <property type="entry name" value="RNA_pol_sigma-70-like"/>
</dbReference>
<dbReference type="NCBIfam" id="NF009180">
    <property type="entry name" value="PRK12528.1"/>
    <property type="match status" value="1"/>
</dbReference>
<keyword evidence="4" id="KW-0804">Transcription</keyword>
<dbReference type="InterPro" id="IPR013324">
    <property type="entry name" value="RNA_pol_sigma_r3/r4-like"/>
</dbReference>
<keyword evidence="2" id="KW-0805">Transcription regulation</keyword>
<evidence type="ECO:0000313" key="8">
    <source>
        <dbReference type="Proteomes" id="UP001108027"/>
    </source>
</evidence>
<dbReference type="EMBL" id="JAJGNA010000024">
    <property type="protein sequence ID" value="MCC4309902.1"/>
    <property type="molecule type" value="Genomic_DNA"/>
</dbReference>
<dbReference type="PANTHER" id="PTHR43133:SF63">
    <property type="entry name" value="RNA POLYMERASE SIGMA FACTOR FECI-RELATED"/>
    <property type="match status" value="1"/>
</dbReference>
<reference evidence="7" key="1">
    <citation type="submission" date="2021-10" db="EMBL/GenBank/DDBJ databases">
        <title>The diversity and Nitrogen Metabolism of Culturable Nitrate-Utilizing Bacteria Within the Oxygen Minimum Zone of the Changjiang (Yangtze River)Estuary.</title>
        <authorList>
            <person name="Zhang D."/>
            <person name="Zheng J."/>
            <person name="Liu S."/>
            <person name="He W."/>
        </authorList>
    </citation>
    <scope>NUCLEOTIDE SEQUENCE</scope>
    <source>
        <strain evidence="7">FXH-223</strain>
    </source>
</reference>
<dbReference type="NCBIfam" id="TIGR02937">
    <property type="entry name" value="sigma70-ECF"/>
    <property type="match status" value="1"/>
</dbReference>
<evidence type="ECO:0000256" key="4">
    <source>
        <dbReference type="ARBA" id="ARBA00023163"/>
    </source>
</evidence>
<dbReference type="AlphaFoldDB" id="A0A9Q3YNL2"/>
<dbReference type="Proteomes" id="UP001108027">
    <property type="component" value="Unassembled WGS sequence"/>
</dbReference>
<comment type="similarity">
    <text evidence="1">Belongs to the sigma-70 factor family. ECF subfamily.</text>
</comment>
<feature type="domain" description="RNA polymerase sigma-70 region 2" evidence="5">
    <location>
        <begin position="18"/>
        <end position="85"/>
    </location>
</feature>
<dbReference type="InterPro" id="IPR036388">
    <property type="entry name" value="WH-like_DNA-bd_sf"/>
</dbReference>
<organism evidence="7 8">
    <name type="scientific">Alloalcanivorax marinus</name>
    <dbReference type="NCBI Taxonomy" id="1177169"/>
    <lineage>
        <taxon>Bacteria</taxon>
        <taxon>Pseudomonadati</taxon>
        <taxon>Pseudomonadota</taxon>
        <taxon>Gammaproteobacteria</taxon>
        <taxon>Oceanospirillales</taxon>
        <taxon>Alcanivoracaceae</taxon>
        <taxon>Alloalcanivorax</taxon>
    </lineage>
</organism>